<dbReference type="SUPFAM" id="SSF52540">
    <property type="entry name" value="P-loop containing nucleoside triphosphate hydrolases"/>
    <property type="match status" value="2"/>
</dbReference>
<dbReference type="InParanoid" id="G1Q962"/>
<reference evidence="5" key="2">
    <citation type="submission" date="2025-08" db="UniProtKB">
        <authorList>
            <consortium name="Ensembl"/>
        </authorList>
    </citation>
    <scope>IDENTIFICATION</scope>
</reference>
<keyword evidence="1" id="KW-0378">Hydrolase</keyword>
<evidence type="ECO:0000259" key="4">
    <source>
        <dbReference type="PROSITE" id="PS51192"/>
    </source>
</evidence>
<dbReference type="SMART" id="SM00487">
    <property type="entry name" value="DEXDc"/>
    <property type="match status" value="1"/>
</dbReference>
<keyword evidence="6" id="KW-1185">Reference proteome</keyword>
<dbReference type="PANTHER" id="PTHR47958">
    <property type="entry name" value="ATP-DEPENDENT RNA HELICASE DBP3"/>
    <property type="match status" value="1"/>
</dbReference>
<dbReference type="PROSITE" id="PS51192">
    <property type="entry name" value="HELICASE_ATP_BIND_1"/>
    <property type="match status" value="1"/>
</dbReference>
<dbReference type="Ensembl" id="ENSMLUT00000023283.1">
    <property type="protein sequence ID" value="ENSMLUP00000020245.1"/>
    <property type="gene ID" value="ENSMLUG00000027970.1"/>
</dbReference>
<dbReference type="HOGENOM" id="CLU_003041_1_0_1"/>
<evidence type="ECO:0000313" key="6">
    <source>
        <dbReference type="Proteomes" id="UP000001074"/>
    </source>
</evidence>
<dbReference type="eggNOG" id="KOG0327">
    <property type="taxonomic scope" value="Eukaryota"/>
</dbReference>
<feature type="compositionally biased region" description="Polar residues" evidence="3">
    <location>
        <begin position="1"/>
        <end position="12"/>
    </location>
</feature>
<dbReference type="Gene3D" id="3.40.50.300">
    <property type="entry name" value="P-loop containing nucleotide triphosphate hydrolases"/>
    <property type="match status" value="2"/>
</dbReference>
<name>G1Q962_MYOLU</name>
<sequence>LSQQTQTLNHIQRQCPREMEPEGGTESNWNETVDSFEDMSLGSLLCGIYACGFEKPPAIQQRAILCIKGYDVIAQAQEKATFATSVLQQVALAQQATQVLVLAPTGELALQIQKVAMALGHCMRASCLGGTSVHAEVQKLQMGAPHIIVGASGHVFDMLTYYLSPKHIKRFVWMTLMKCEAMFRDHIYDIFQKLTSNSRVICSFGAMTPQVLEVTQTLLRDPIRVLGGKEELTLEGICQFYINAEGGEWKLDVLCALDETLPITQVVISRTLAERLLTEQMHARDFAVSALHGDANQRSDVTRREFHLGSSGVLTHTDLARGRDVPQVSLATNCDLPSGKNYTHRGCQAGHVGRGVAINRVTEEKRTLQGFETFSVADLI</sequence>
<dbReference type="GeneTree" id="ENSGT00940000153889"/>
<keyword evidence="2" id="KW-0547">Nucleotide-binding</keyword>
<reference evidence="5" key="3">
    <citation type="submission" date="2025-09" db="UniProtKB">
        <authorList>
            <consortium name="Ensembl"/>
        </authorList>
    </citation>
    <scope>IDENTIFICATION</scope>
</reference>
<dbReference type="STRING" id="59463.ENSMLUP00000020245"/>
<keyword evidence="2" id="KW-0347">Helicase</keyword>
<accession>G1Q962</accession>
<feature type="domain" description="Helicase ATP-binding" evidence="4">
    <location>
        <begin position="63"/>
        <end position="225"/>
    </location>
</feature>
<feature type="region of interest" description="Disordered" evidence="3">
    <location>
        <begin position="1"/>
        <end position="30"/>
    </location>
</feature>
<organism evidence="5 6">
    <name type="scientific">Myotis lucifugus</name>
    <name type="common">Little brown bat</name>
    <dbReference type="NCBI Taxonomy" id="59463"/>
    <lineage>
        <taxon>Eukaryota</taxon>
        <taxon>Metazoa</taxon>
        <taxon>Chordata</taxon>
        <taxon>Craniata</taxon>
        <taxon>Vertebrata</taxon>
        <taxon>Euteleostomi</taxon>
        <taxon>Mammalia</taxon>
        <taxon>Eutheria</taxon>
        <taxon>Laurasiatheria</taxon>
        <taxon>Chiroptera</taxon>
        <taxon>Yangochiroptera</taxon>
        <taxon>Vespertilionidae</taxon>
        <taxon>Myotis</taxon>
    </lineage>
</organism>
<dbReference type="InterPro" id="IPR011545">
    <property type="entry name" value="DEAD/DEAH_box_helicase_dom"/>
</dbReference>
<keyword evidence="2" id="KW-0067">ATP-binding</keyword>
<evidence type="ECO:0000256" key="1">
    <source>
        <dbReference type="ARBA" id="ARBA00022801"/>
    </source>
</evidence>
<dbReference type="AlphaFoldDB" id="G1Q962"/>
<dbReference type="InterPro" id="IPR014001">
    <property type="entry name" value="Helicase_ATP-bd"/>
</dbReference>
<evidence type="ECO:0000313" key="5">
    <source>
        <dbReference type="Ensembl" id="ENSMLUP00000020245.1"/>
    </source>
</evidence>
<dbReference type="GO" id="GO:0004386">
    <property type="term" value="F:helicase activity"/>
    <property type="evidence" value="ECO:0007669"/>
    <property type="project" value="UniProtKB-KW"/>
</dbReference>
<dbReference type="EMBL" id="AAPE02040228">
    <property type="status" value="NOT_ANNOTATED_CDS"/>
    <property type="molecule type" value="Genomic_DNA"/>
</dbReference>
<evidence type="ECO:0000256" key="2">
    <source>
        <dbReference type="ARBA" id="ARBA00022806"/>
    </source>
</evidence>
<proteinExistence type="predicted"/>
<dbReference type="InterPro" id="IPR027417">
    <property type="entry name" value="P-loop_NTPase"/>
</dbReference>
<dbReference type="Pfam" id="PF00270">
    <property type="entry name" value="DEAD"/>
    <property type="match status" value="1"/>
</dbReference>
<dbReference type="GO" id="GO:0003676">
    <property type="term" value="F:nucleic acid binding"/>
    <property type="evidence" value="ECO:0007669"/>
    <property type="project" value="InterPro"/>
</dbReference>
<protein>
    <recommendedName>
        <fullName evidence="4">Helicase ATP-binding domain-containing protein</fullName>
    </recommendedName>
</protein>
<dbReference type="GO" id="GO:0005524">
    <property type="term" value="F:ATP binding"/>
    <property type="evidence" value="ECO:0007669"/>
    <property type="project" value="InterPro"/>
</dbReference>
<dbReference type="GO" id="GO:0016787">
    <property type="term" value="F:hydrolase activity"/>
    <property type="evidence" value="ECO:0007669"/>
    <property type="project" value="UniProtKB-KW"/>
</dbReference>
<evidence type="ECO:0000256" key="3">
    <source>
        <dbReference type="SAM" id="MobiDB-lite"/>
    </source>
</evidence>
<reference evidence="5 6" key="1">
    <citation type="journal article" date="2011" name="Nature">
        <title>A high-resolution map of human evolutionary constraint using 29 mammals.</title>
        <authorList>
            <person name="Lindblad-Toh K."/>
            <person name="Garber M."/>
            <person name="Zuk O."/>
            <person name="Lin M.F."/>
            <person name="Parker B.J."/>
            <person name="Washietl S."/>
            <person name="Kheradpour P."/>
            <person name="Ernst J."/>
            <person name="Jordan G."/>
            <person name="Mauceli E."/>
            <person name="Ward L.D."/>
            <person name="Lowe C.B."/>
            <person name="Holloway A.K."/>
            <person name="Clamp M."/>
            <person name="Gnerre S."/>
            <person name="Alfoldi J."/>
            <person name="Beal K."/>
            <person name="Chang J."/>
            <person name="Clawson H."/>
            <person name="Cuff J."/>
            <person name="Di Palma F."/>
            <person name="Fitzgerald S."/>
            <person name="Flicek P."/>
            <person name="Guttman M."/>
            <person name="Hubisz M.J."/>
            <person name="Jaffe D.B."/>
            <person name="Jungreis I."/>
            <person name="Kent W.J."/>
            <person name="Kostka D."/>
            <person name="Lara M."/>
            <person name="Martins A.L."/>
            <person name="Massingham T."/>
            <person name="Moltke I."/>
            <person name="Raney B.J."/>
            <person name="Rasmussen M.D."/>
            <person name="Robinson J."/>
            <person name="Stark A."/>
            <person name="Vilella A.J."/>
            <person name="Wen J."/>
            <person name="Xie X."/>
            <person name="Zody M.C."/>
            <person name="Baldwin J."/>
            <person name="Bloom T."/>
            <person name="Chin C.W."/>
            <person name="Heiman D."/>
            <person name="Nicol R."/>
            <person name="Nusbaum C."/>
            <person name="Young S."/>
            <person name="Wilkinson J."/>
            <person name="Worley K.C."/>
            <person name="Kovar C.L."/>
            <person name="Muzny D.M."/>
            <person name="Gibbs R.A."/>
            <person name="Cree A."/>
            <person name="Dihn H.H."/>
            <person name="Fowler G."/>
            <person name="Jhangiani S."/>
            <person name="Joshi V."/>
            <person name="Lee S."/>
            <person name="Lewis L.R."/>
            <person name="Nazareth L.V."/>
            <person name="Okwuonu G."/>
            <person name="Santibanez J."/>
            <person name="Warren W.C."/>
            <person name="Mardis E.R."/>
            <person name="Weinstock G.M."/>
            <person name="Wilson R.K."/>
            <person name="Delehaunty K."/>
            <person name="Dooling D."/>
            <person name="Fronik C."/>
            <person name="Fulton L."/>
            <person name="Fulton B."/>
            <person name="Graves T."/>
            <person name="Minx P."/>
            <person name="Sodergren E."/>
            <person name="Birney E."/>
            <person name="Margulies E.H."/>
            <person name="Herrero J."/>
            <person name="Green E.D."/>
            <person name="Haussler D."/>
            <person name="Siepel A."/>
            <person name="Goldman N."/>
            <person name="Pollard K.S."/>
            <person name="Pedersen J.S."/>
            <person name="Lander E.S."/>
            <person name="Kellis M."/>
        </authorList>
    </citation>
    <scope>NUCLEOTIDE SEQUENCE [LARGE SCALE GENOMIC DNA]</scope>
</reference>
<dbReference type="Proteomes" id="UP000001074">
    <property type="component" value="Unassembled WGS sequence"/>
</dbReference>